<dbReference type="Proteomes" id="UP000498740">
    <property type="component" value="Unassembled WGS sequence"/>
</dbReference>
<accession>A0A7J0D3V9</accession>
<evidence type="ECO:0000313" key="3">
    <source>
        <dbReference type="Proteomes" id="UP000498740"/>
    </source>
</evidence>
<comment type="caution">
    <text evidence="2">The sequence shown here is derived from an EMBL/GenBank/DDBJ whole genome shotgun (WGS) entry which is preliminary data.</text>
</comment>
<organism evidence="2 3">
    <name type="scientific">Streptomyces microflavus</name>
    <name type="common">Streptomyces lipmanii</name>
    <dbReference type="NCBI Taxonomy" id="1919"/>
    <lineage>
        <taxon>Bacteria</taxon>
        <taxon>Bacillati</taxon>
        <taxon>Actinomycetota</taxon>
        <taxon>Actinomycetes</taxon>
        <taxon>Kitasatosporales</taxon>
        <taxon>Streptomycetaceae</taxon>
        <taxon>Streptomyces</taxon>
    </lineage>
</organism>
<sequence>MDGVVAVEAAQGAGGAELVGQAQLLDEAEHAGVVAAEDAGAEFDAEAVVVDGPHTAAGHRLPFQDADHQAGLAQTPGGGEPGDSGSDDDGGGGGGGAAGLHGDQPVPWVGSVASSWCQ</sequence>
<dbReference type="EMBL" id="BLWD01000001">
    <property type="protein sequence ID" value="GFN09159.1"/>
    <property type="molecule type" value="Genomic_DNA"/>
</dbReference>
<feature type="region of interest" description="Disordered" evidence="1">
    <location>
        <begin position="54"/>
        <end position="118"/>
    </location>
</feature>
<proteinExistence type="predicted"/>
<gene>
    <name evidence="2" type="ORF">Smic_77150</name>
</gene>
<evidence type="ECO:0000256" key="1">
    <source>
        <dbReference type="SAM" id="MobiDB-lite"/>
    </source>
</evidence>
<protein>
    <submittedName>
        <fullName evidence="2">Uncharacterized protein</fullName>
    </submittedName>
</protein>
<name>A0A7J0D3V9_STRMI</name>
<reference evidence="2 3" key="1">
    <citation type="submission" date="2020-05" db="EMBL/GenBank/DDBJ databases">
        <title>Whole genome shotgun sequence of Streptomyces microflavus NBRC 13062.</title>
        <authorList>
            <person name="Komaki H."/>
            <person name="Tamura T."/>
        </authorList>
    </citation>
    <scope>NUCLEOTIDE SEQUENCE [LARGE SCALE GENOMIC DNA]</scope>
    <source>
        <strain evidence="2 3">NBRC 13062</strain>
    </source>
</reference>
<dbReference type="AlphaFoldDB" id="A0A7J0D3V9"/>
<evidence type="ECO:0000313" key="2">
    <source>
        <dbReference type="EMBL" id="GFN09159.1"/>
    </source>
</evidence>